<feature type="signal peptide" evidence="2">
    <location>
        <begin position="1"/>
        <end position="17"/>
    </location>
</feature>
<name>A0A9P7YLU5_9HELO</name>
<comment type="caution">
    <text evidence="3">The sequence shown here is derived from an EMBL/GenBank/DDBJ whole genome shotgun (WGS) entry which is preliminary data.</text>
</comment>
<proteinExistence type="predicted"/>
<dbReference type="AlphaFoldDB" id="A0A9P7YLU5"/>
<protein>
    <submittedName>
        <fullName evidence="3">Uncharacterized protein</fullName>
    </submittedName>
</protein>
<evidence type="ECO:0000313" key="4">
    <source>
        <dbReference type="Proteomes" id="UP000824998"/>
    </source>
</evidence>
<evidence type="ECO:0000256" key="1">
    <source>
        <dbReference type="SAM" id="MobiDB-lite"/>
    </source>
</evidence>
<reference evidence="3" key="1">
    <citation type="journal article" date="2021" name="IMA Fungus">
        <title>Genomic characterization of three marine fungi, including Emericellopsis atlantica sp. nov. with signatures of a generalist lifestyle and marine biomass degradation.</title>
        <authorList>
            <person name="Hagestad O.C."/>
            <person name="Hou L."/>
            <person name="Andersen J.H."/>
            <person name="Hansen E.H."/>
            <person name="Altermark B."/>
            <person name="Li C."/>
            <person name="Kuhnert E."/>
            <person name="Cox R.J."/>
            <person name="Crous P.W."/>
            <person name="Spatafora J.W."/>
            <person name="Lail K."/>
            <person name="Amirebrahimi M."/>
            <person name="Lipzen A."/>
            <person name="Pangilinan J."/>
            <person name="Andreopoulos W."/>
            <person name="Hayes R.D."/>
            <person name="Ng V."/>
            <person name="Grigoriev I.V."/>
            <person name="Jackson S.A."/>
            <person name="Sutton T.D.S."/>
            <person name="Dobson A.D.W."/>
            <person name="Rama T."/>
        </authorList>
    </citation>
    <scope>NUCLEOTIDE SEQUENCE</scope>
    <source>
        <strain evidence="3">TRa018bII</strain>
    </source>
</reference>
<keyword evidence="4" id="KW-1185">Reference proteome</keyword>
<dbReference type="Proteomes" id="UP000824998">
    <property type="component" value="Unassembled WGS sequence"/>
</dbReference>
<dbReference type="OrthoDB" id="3545327at2759"/>
<feature type="chain" id="PRO_5040159606" evidence="2">
    <location>
        <begin position="18"/>
        <end position="72"/>
    </location>
</feature>
<evidence type="ECO:0000256" key="2">
    <source>
        <dbReference type="SAM" id="SignalP"/>
    </source>
</evidence>
<organism evidence="3 4">
    <name type="scientific">Amylocarpus encephaloides</name>
    <dbReference type="NCBI Taxonomy" id="45428"/>
    <lineage>
        <taxon>Eukaryota</taxon>
        <taxon>Fungi</taxon>
        <taxon>Dikarya</taxon>
        <taxon>Ascomycota</taxon>
        <taxon>Pezizomycotina</taxon>
        <taxon>Leotiomycetes</taxon>
        <taxon>Helotiales</taxon>
        <taxon>Helotiales incertae sedis</taxon>
        <taxon>Amylocarpus</taxon>
    </lineage>
</organism>
<dbReference type="EMBL" id="MU251413">
    <property type="protein sequence ID" value="KAG9236194.1"/>
    <property type="molecule type" value="Genomic_DNA"/>
</dbReference>
<gene>
    <name evidence="3" type="ORF">BJ875DRAFT_361114</name>
</gene>
<accession>A0A9P7YLU5</accession>
<feature type="non-terminal residue" evidence="3">
    <location>
        <position position="72"/>
    </location>
</feature>
<feature type="region of interest" description="Disordered" evidence="1">
    <location>
        <begin position="26"/>
        <end position="72"/>
    </location>
</feature>
<keyword evidence="2" id="KW-0732">Signal</keyword>
<evidence type="ECO:0000313" key="3">
    <source>
        <dbReference type="EMBL" id="KAG9236194.1"/>
    </source>
</evidence>
<sequence>MRFSAILMLTSALGALAIPIDQTGSLEKRASPKPPLSDAGVDFGSVGKRASPKPPLADAGVDFGLAEKRASP</sequence>